<dbReference type="PANTHER" id="PTHR32166:SF122">
    <property type="entry name" value="OS09G0499600 PROTEIN"/>
    <property type="match status" value="1"/>
</dbReference>
<name>A0A0D3ABA2_BRAOL</name>
<dbReference type="SUPFAM" id="SSF53098">
    <property type="entry name" value="Ribonuclease H-like"/>
    <property type="match status" value="1"/>
</dbReference>
<reference evidence="3 4" key="1">
    <citation type="journal article" date="2014" name="Genome Biol.">
        <title>Transcriptome and methylome profiling reveals relics of genome dominance in the mesopolyploid Brassica oleracea.</title>
        <authorList>
            <person name="Parkin I.A."/>
            <person name="Koh C."/>
            <person name="Tang H."/>
            <person name="Robinson S.J."/>
            <person name="Kagale S."/>
            <person name="Clarke W.E."/>
            <person name="Town C.D."/>
            <person name="Nixon J."/>
            <person name="Krishnakumar V."/>
            <person name="Bidwell S.L."/>
            <person name="Denoeud F."/>
            <person name="Belcram H."/>
            <person name="Links M.G."/>
            <person name="Just J."/>
            <person name="Clarke C."/>
            <person name="Bender T."/>
            <person name="Huebert T."/>
            <person name="Mason A.S."/>
            <person name="Pires J.C."/>
            <person name="Barker G."/>
            <person name="Moore J."/>
            <person name="Walley P.G."/>
            <person name="Manoli S."/>
            <person name="Batley J."/>
            <person name="Edwards D."/>
            <person name="Nelson M.N."/>
            <person name="Wang X."/>
            <person name="Paterson A.H."/>
            <person name="King G."/>
            <person name="Bancroft I."/>
            <person name="Chalhoub B."/>
            <person name="Sharpe A.G."/>
        </authorList>
    </citation>
    <scope>NUCLEOTIDE SEQUENCE</scope>
    <source>
        <strain evidence="3 4">cv. TO1000</strain>
    </source>
</reference>
<protein>
    <recommendedName>
        <fullName evidence="2">DUF659 domain-containing protein</fullName>
    </recommendedName>
</protein>
<evidence type="ECO:0000256" key="1">
    <source>
        <dbReference type="SAM" id="MobiDB-lite"/>
    </source>
</evidence>
<dbReference type="Pfam" id="PF04937">
    <property type="entry name" value="DUF659"/>
    <property type="match status" value="1"/>
</dbReference>
<proteinExistence type="predicted"/>
<reference evidence="3" key="2">
    <citation type="submission" date="2015-03" db="UniProtKB">
        <authorList>
            <consortium name="EnsemblPlants"/>
        </authorList>
    </citation>
    <scope>IDENTIFICATION</scope>
</reference>
<feature type="region of interest" description="Disordered" evidence="1">
    <location>
        <begin position="473"/>
        <end position="515"/>
    </location>
</feature>
<feature type="region of interest" description="Disordered" evidence="1">
    <location>
        <begin position="1"/>
        <end position="31"/>
    </location>
</feature>
<accession>A0A0D3ABA2</accession>
<feature type="compositionally biased region" description="Acidic residues" evidence="1">
    <location>
        <begin position="1"/>
        <end position="15"/>
    </location>
</feature>
<dbReference type="PANTHER" id="PTHR32166">
    <property type="entry name" value="OSJNBA0013A04.12 PROTEIN"/>
    <property type="match status" value="1"/>
</dbReference>
<dbReference type="HOGENOM" id="CLU_016471_0_2_1"/>
<evidence type="ECO:0000313" key="3">
    <source>
        <dbReference type="EnsemblPlants" id="Bo1g102150.1"/>
    </source>
</evidence>
<dbReference type="OMA" id="WHDSVAK"/>
<feature type="region of interest" description="Disordered" evidence="1">
    <location>
        <begin position="535"/>
        <end position="573"/>
    </location>
</feature>
<dbReference type="InterPro" id="IPR012337">
    <property type="entry name" value="RNaseH-like_sf"/>
</dbReference>
<feature type="compositionally biased region" description="Basic and acidic residues" evidence="1">
    <location>
        <begin position="505"/>
        <end position="515"/>
    </location>
</feature>
<feature type="domain" description="DUF659" evidence="2">
    <location>
        <begin position="107"/>
        <end position="235"/>
    </location>
</feature>
<dbReference type="EnsemblPlants" id="Bo1g102150.1">
    <property type="protein sequence ID" value="Bo1g102150.1"/>
    <property type="gene ID" value="Bo1g102150"/>
</dbReference>
<organism evidence="3 4">
    <name type="scientific">Brassica oleracea var. oleracea</name>
    <dbReference type="NCBI Taxonomy" id="109376"/>
    <lineage>
        <taxon>Eukaryota</taxon>
        <taxon>Viridiplantae</taxon>
        <taxon>Streptophyta</taxon>
        <taxon>Embryophyta</taxon>
        <taxon>Tracheophyta</taxon>
        <taxon>Spermatophyta</taxon>
        <taxon>Magnoliopsida</taxon>
        <taxon>eudicotyledons</taxon>
        <taxon>Gunneridae</taxon>
        <taxon>Pentapetalae</taxon>
        <taxon>rosids</taxon>
        <taxon>malvids</taxon>
        <taxon>Brassicales</taxon>
        <taxon>Brassicaceae</taxon>
        <taxon>Brassiceae</taxon>
        <taxon>Brassica</taxon>
    </lineage>
</organism>
<dbReference type="AlphaFoldDB" id="A0A0D3ABA2"/>
<dbReference type="Proteomes" id="UP000032141">
    <property type="component" value="Chromosome C1"/>
</dbReference>
<evidence type="ECO:0000259" key="2">
    <source>
        <dbReference type="Pfam" id="PF04937"/>
    </source>
</evidence>
<sequence>MVLQVEEEGLDEYDEDREKESQPRWSVHAKKRRVRGPLDRKDRTSVLGACDKDLKETVVGGITRWVLGAGLVFNAVTCPSFGEMIKLIGEYGVRLKPPTISAEHFVQIEENKNKWASKGCSLMFDGWHDSVAKKDIVNFLVNSPKGSVFMKLKDVSEVVKDATLLFKMLDEMVEEIGEAYVVQVITDNAKNYIKSGKLLEAKRPQFYSTSYAANCIDLMLEDIGEIPAFEECHEKCMFMNGYLQPCPSCEHDEEIYQAKESAQTGYNKFLKQQKPLRDMVNSAEWSESKWPKEAGAKKVRQYPMDMAKETITKDFKWNKEKYEKAFEIIDKRWECQLHHPLHAAGYFLNPSIHYKYHDDVRCEEVEGGLYNCITRLVPDTETQDKIMAELDAFKNSTGIFGHGMAIRQRDIKAPALKRRSTRSDSVTTDPIILDEIDESNEWLIGRMDGDSSDNDDLVWEDDDLPLSVVSQAMGAEEPNYSTRGATGTSTSKTDKGKGVGSSNQKKNEKLLEEKGTRLDKRLPTLIIKTSDFVHHGARRKAHGSNRLALERHAPFKTQQKTNVKRDKEVLQTA</sequence>
<feature type="compositionally biased region" description="Basic and acidic residues" evidence="1">
    <location>
        <begin position="563"/>
        <end position="573"/>
    </location>
</feature>
<evidence type="ECO:0000313" key="4">
    <source>
        <dbReference type="Proteomes" id="UP000032141"/>
    </source>
</evidence>
<dbReference type="eggNOG" id="ENOG502QUNQ">
    <property type="taxonomic scope" value="Eukaryota"/>
</dbReference>
<dbReference type="InterPro" id="IPR007021">
    <property type="entry name" value="DUF659"/>
</dbReference>
<keyword evidence="4" id="KW-1185">Reference proteome</keyword>
<dbReference type="STRING" id="109376.A0A0D3ABA2"/>
<dbReference type="Gramene" id="Bo1g102150.1">
    <property type="protein sequence ID" value="Bo1g102150.1"/>
    <property type="gene ID" value="Bo1g102150"/>
</dbReference>